<dbReference type="AlphaFoldDB" id="A0A934JTF7"/>
<evidence type="ECO:0000313" key="2">
    <source>
        <dbReference type="EMBL" id="MBJ7536989.1"/>
    </source>
</evidence>
<dbReference type="Proteomes" id="UP000628710">
    <property type="component" value="Unassembled WGS sequence"/>
</dbReference>
<keyword evidence="3" id="KW-1185">Reference proteome</keyword>
<comment type="caution">
    <text evidence="2">The sequence shown here is derived from an EMBL/GenBank/DDBJ whole genome shotgun (WGS) entry which is preliminary data.</text>
</comment>
<keyword evidence="1" id="KW-0812">Transmembrane</keyword>
<reference evidence="2" key="1">
    <citation type="submission" date="2020-12" db="EMBL/GenBank/DDBJ databases">
        <title>Marinomonas arctica sp. nov., a psychrotolerant bacterium isolated from the Arctic.</title>
        <authorList>
            <person name="Zhang Y."/>
        </authorList>
    </citation>
    <scope>NUCLEOTIDE SEQUENCE</scope>
    <source>
        <strain evidence="2">C1424</strain>
    </source>
</reference>
<proteinExistence type="predicted"/>
<keyword evidence="1" id="KW-1133">Transmembrane helix</keyword>
<sequence>MATLKRSGWEIVIAEIHAKQAKTKGPSKCRKALGAVGMGVVLLLGSYVEWVIFFHEVSL</sequence>
<dbReference type="RefSeq" id="WP_199467169.1">
    <property type="nucleotide sequence ID" value="NZ_JAEMNX010000003.1"/>
</dbReference>
<protein>
    <submittedName>
        <fullName evidence="2">Uncharacterized protein</fullName>
    </submittedName>
</protein>
<feature type="transmembrane region" description="Helical" evidence="1">
    <location>
        <begin position="32"/>
        <end position="53"/>
    </location>
</feature>
<evidence type="ECO:0000256" key="1">
    <source>
        <dbReference type="SAM" id="Phobius"/>
    </source>
</evidence>
<dbReference type="EMBL" id="JAEMNX010000003">
    <property type="protein sequence ID" value="MBJ7536989.1"/>
    <property type="molecule type" value="Genomic_DNA"/>
</dbReference>
<evidence type="ECO:0000313" key="3">
    <source>
        <dbReference type="Proteomes" id="UP000628710"/>
    </source>
</evidence>
<accession>A0A934JTF7</accession>
<keyword evidence="1" id="KW-0472">Membrane</keyword>
<name>A0A934JTF7_9GAMM</name>
<organism evidence="2 3">
    <name type="scientific">Marinomonas transparens</name>
    <dbReference type="NCBI Taxonomy" id="2795388"/>
    <lineage>
        <taxon>Bacteria</taxon>
        <taxon>Pseudomonadati</taxon>
        <taxon>Pseudomonadota</taxon>
        <taxon>Gammaproteobacteria</taxon>
        <taxon>Oceanospirillales</taxon>
        <taxon>Oceanospirillaceae</taxon>
        <taxon>Marinomonas</taxon>
    </lineage>
</organism>
<gene>
    <name evidence="2" type="ORF">I8J31_04765</name>
</gene>